<evidence type="ECO:0000313" key="6">
    <source>
        <dbReference type="EMBL" id="SDP36479.1"/>
    </source>
</evidence>
<comment type="similarity">
    <text evidence="1">Belongs to the LysR transcriptional regulatory family.</text>
</comment>
<dbReference type="AlphaFoldDB" id="A0A1H0S4J6"/>
<evidence type="ECO:0000259" key="5">
    <source>
        <dbReference type="PROSITE" id="PS50931"/>
    </source>
</evidence>
<dbReference type="InterPro" id="IPR036390">
    <property type="entry name" value="WH_DNA-bd_sf"/>
</dbReference>
<dbReference type="CDD" id="cd05466">
    <property type="entry name" value="PBP2_LTTR_substrate"/>
    <property type="match status" value="1"/>
</dbReference>
<gene>
    <name evidence="6" type="ORF">SAMN04515671_3896</name>
</gene>
<dbReference type="Pfam" id="PF03466">
    <property type="entry name" value="LysR_substrate"/>
    <property type="match status" value="1"/>
</dbReference>
<dbReference type="GO" id="GO:0032993">
    <property type="term" value="C:protein-DNA complex"/>
    <property type="evidence" value="ECO:0007669"/>
    <property type="project" value="TreeGrafter"/>
</dbReference>
<dbReference type="Gene3D" id="1.10.10.10">
    <property type="entry name" value="Winged helix-like DNA-binding domain superfamily/Winged helix DNA-binding domain"/>
    <property type="match status" value="1"/>
</dbReference>
<name>A0A1H0S4J6_9ACTN</name>
<dbReference type="PANTHER" id="PTHR30346">
    <property type="entry name" value="TRANSCRIPTIONAL DUAL REGULATOR HCAR-RELATED"/>
    <property type="match status" value="1"/>
</dbReference>
<keyword evidence="3 6" id="KW-0238">DNA-binding</keyword>
<dbReference type="RefSeq" id="WP_172832308.1">
    <property type="nucleotide sequence ID" value="NZ_LT629710.1"/>
</dbReference>
<keyword evidence="4" id="KW-0804">Transcription</keyword>
<accession>A0A1H0S4J6</accession>
<dbReference type="Gene3D" id="3.40.190.290">
    <property type="match status" value="1"/>
</dbReference>
<dbReference type="GO" id="GO:0003700">
    <property type="term" value="F:DNA-binding transcription factor activity"/>
    <property type="evidence" value="ECO:0007669"/>
    <property type="project" value="InterPro"/>
</dbReference>
<dbReference type="SUPFAM" id="SSF53850">
    <property type="entry name" value="Periplasmic binding protein-like II"/>
    <property type="match status" value="1"/>
</dbReference>
<dbReference type="SUPFAM" id="SSF46785">
    <property type="entry name" value="Winged helix' DNA-binding domain"/>
    <property type="match status" value="1"/>
</dbReference>
<evidence type="ECO:0000256" key="2">
    <source>
        <dbReference type="ARBA" id="ARBA00023015"/>
    </source>
</evidence>
<feature type="domain" description="HTH lysR-type" evidence="5">
    <location>
        <begin position="1"/>
        <end position="58"/>
    </location>
</feature>
<dbReference type="InterPro" id="IPR005119">
    <property type="entry name" value="LysR_subst-bd"/>
</dbReference>
<dbReference type="Pfam" id="PF00126">
    <property type="entry name" value="HTH_1"/>
    <property type="match status" value="1"/>
</dbReference>
<keyword evidence="2" id="KW-0805">Transcription regulation</keyword>
<dbReference type="GO" id="GO:0003677">
    <property type="term" value="F:DNA binding"/>
    <property type="evidence" value="ECO:0007669"/>
    <property type="project" value="UniProtKB-KW"/>
</dbReference>
<dbReference type="PROSITE" id="PS50931">
    <property type="entry name" value="HTH_LYSR"/>
    <property type="match status" value="1"/>
</dbReference>
<protein>
    <submittedName>
        <fullName evidence="6">DNA-binding transcriptional regulator, LysR family</fullName>
    </submittedName>
</protein>
<dbReference type="PANTHER" id="PTHR30346:SF29">
    <property type="entry name" value="LYSR SUBSTRATE-BINDING"/>
    <property type="match status" value="1"/>
</dbReference>
<evidence type="ECO:0000256" key="3">
    <source>
        <dbReference type="ARBA" id="ARBA00023125"/>
    </source>
</evidence>
<dbReference type="InterPro" id="IPR036388">
    <property type="entry name" value="WH-like_DNA-bd_sf"/>
</dbReference>
<dbReference type="EMBL" id="LT629710">
    <property type="protein sequence ID" value="SDP36479.1"/>
    <property type="molecule type" value="Genomic_DNA"/>
</dbReference>
<evidence type="ECO:0000256" key="1">
    <source>
        <dbReference type="ARBA" id="ARBA00009437"/>
    </source>
</evidence>
<evidence type="ECO:0000256" key="4">
    <source>
        <dbReference type="ARBA" id="ARBA00023163"/>
    </source>
</evidence>
<evidence type="ECO:0000313" key="7">
    <source>
        <dbReference type="Proteomes" id="UP000198741"/>
    </source>
</evidence>
<sequence>MDLDKLRALVELSRRGTMGAVAAATGYGTSAVSQQLAALERQVGVPLLEASGRRVRLTPAGRRLADHGVGILSAVTAAELDVAARSEPHGLVRVAGHTMALQQHVIPAVPGLLEAYPDVQLELQEREPPEVIGLLDDDQIDLGFVYEYSLVPRVWRHPHTFIHSSPMVLAVPNDADVPDRIRTAADLAGFRGTGWIANSRDTADDELTQRLCALGGWTPVIRHRADSLDLVVDLVLAGQGVSVMVADAPAARRVRTVPLDLGSVERRMWSVVRAGALTWPATAAVVDHILAVLTPPAP</sequence>
<keyword evidence="7" id="KW-1185">Reference proteome</keyword>
<dbReference type="Proteomes" id="UP000198741">
    <property type="component" value="Chromosome I"/>
</dbReference>
<organism evidence="6 7">
    <name type="scientific">Nakamurella panacisegetis</name>
    <dbReference type="NCBI Taxonomy" id="1090615"/>
    <lineage>
        <taxon>Bacteria</taxon>
        <taxon>Bacillati</taxon>
        <taxon>Actinomycetota</taxon>
        <taxon>Actinomycetes</taxon>
        <taxon>Nakamurellales</taxon>
        <taxon>Nakamurellaceae</taxon>
        <taxon>Nakamurella</taxon>
    </lineage>
</organism>
<proteinExistence type="inferred from homology"/>
<dbReference type="InterPro" id="IPR000847">
    <property type="entry name" value="LysR_HTH_N"/>
</dbReference>
<dbReference type="STRING" id="1090615.SAMN04515671_3896"/>
<reference evidence="6 7" key="1">
    <citation type="submission" date="2016-10" db="EMBL/GenBank/DDBJ databases">
        <authorList>
            <person name="de Groot N.N."/>
        </authorList>
    </citation>
    <scope>NUCLEOTIDE SEQUENCE [LARGE SCALE GENOMIC DNA]</scope>
    <source>
        <strain evidence="7">P4-7,KCTC 19426,CECT 7604</strain>
    </source>
</reference>